<evidence type="ECO:0000256" key="3">
    <source>
        <dbReference type="ARBA" id="ARBA00025466"/>
    </source>
</evidence>
<dbReference type="AlphaFoldDB" id="A0A9J6D702"/>
<evidence type="ECO:0000313" key="6">
    <source>
        <dbReference type="EMBL" id="KAH8009868.1"/>
    </source>
</evidence>
<evidence type="ECO:0000256" key="2">
    <source>
        <dbReference type="ARBA" id="ARBA00016807"/>
    </source>
</evidence>
<dbReference type="Proteomes" id="UP000821866">
    <property type="component" value="Chromosome 9"/>
</dbReference>
<dbReference type="VEuPathDB" id="VectorBase:LOC119161773"/>
<organism evidence="6 7">
    <name type="scientific">Rhipicephalus microplus</name>
    <name type="common">Cattle tick</name>
    <name type="synonym">Boophilus microplus</name>
    <dbReference type="NCBI Taxonomy" id="6941"/>
    <lineage>
        <taxon>Eukaryota</taxon>
        <taxon>Metazoa</taxon>
        <taxon>Ecdysozoa</taxon>
        <taxon>Arthropoda</taxon>
        <taxon>Chelicerata</taxon>
        <taxon>Arachnida</taxon>
        <taxon>Acari</taxon>
        <taxon>Parasitiformes</taxon>
        <taxon>Ixodida</taxon>
        <taxon>Ixodoidea</taxon>
        <taxon>Ixodidae</taxon>
        <taxon>Rhipicephalinae</taxon>
        <taxon>Rhipicephalus</taxon>
        <taxon>Boophilus</taxon>
    </lineage>
</organism>
<dbReference type="EMBL" id="JABSTU010000011">
    <property type="protein sequence ID" value="KAH8009868.1"/>
    <property type="molecule type" value="Genomic_DNA"/>
</dbReference>
<sequence>MLSSQETPTRKAAPRFTEDEKTVLIALVGEFKHIIECKKTDVASIAKNNQTWKEIAKRFNYNHGITRATTCSSRNAGITSIKNGKRKLQERSESATKLVSET</sequence>
<comment type="function">
    <text evidence="3">Involved in transvection phenomena (= synapsis-dependent gene expression), where the synaptic pairing of chromosomes carrying genes with which zeste interacts influences the expression of these genes. Zeste binds to DNA and stimulates transcription from a nearby promoter.</text>
</comment>
<proteinExistence type="predicted"/>
<feature type="region of interest" description="Disordered" evidence="4">
    <location>
        <begin position="82"/>
        <end position="102"/>
    </location>
</feature>
<dbReference type="InterPro" id="IPR028002">
    <property type="entry name" value="Myb_DNA-bind_5"/>
</dbReference>
<keyword evidence="7" id="KW-1185">Reference proteome</keyword>
<evidence type="ECO:0000256" key="1">
    <source>
        <dbReference type="ARBA" id="ARBA00011764"/>
    </source>
</evidence>
<name>A0A9J6D702_RHIMP</name>
<dbReference type="Pfam" id="PF13873">
    <property type="entry name" value="Myb_DNA-bind_5"/>
    <property type="match status" value="1"/>
</dbReference>
<feature type="domain" description="Myb/SANT-like DNA-binding" evidence="5">
    <location>
        <begin position="14"/>
        <end position="67"/>
    </location>
</feature>
<evidence type="ECO:0000313" key="7">
    <source>
        <dbReference type="Proteomes" id="UP000821866"/>
    </source>
</evidence>
<evidence type="ECO:0000256" key="4">
    <source>
        <dbReference type="SAM" id="MobiDB-lite"/>
    </source>
</evidence>
<accession>A0A9J6D702</accession>
<gene>
    <name evidence="6" type="ORF">HPB51_020660</name>
</gene>
<comment type="subunit">
    <text evidence="1">Self-associates forming complexes of several hundred monomers.</text>
</comment>
<reference evidence="6" key="2">
    <citation type="submission" date="2021-09" db="EMBL/GenBank/DDBJ databases">
        <authorList>
            <person name="Jia N."/>
            <person name="Wang J."/>
            <person name="Shi W."/>
            <person name="Du L."/>
            <person name="Sun Y."/>
            <person name="Zhan W."/>
            <person name="Jiang J."/>
            <person name="Wang Q."/>
            <person name="Zhang B."/>
            <person name="Ji P."/>
            <person name="Sakyi L.B."/>
            <person name="Cui X."/>
            <person name="Yuan T."/>
            <person name="Jiang B."/>
            <person name="Yang W."/>
            <person name="Lam T.T.-Y."/>
            <person name="Chang Q."/>
            <person name="Ding S."/>
            <person name="Wang X."/>
            <person name="Zhu J."/>
            <person name="Ruan X."/>
            <person name="Zhao L."/>
            <person name="Wei J."/>
            <person name="Que T."/>
            <person name="Du C."/>
            <person name="Cheng J."/>
            <person name="Dai P."/>
            <person name="Han X."/>
            <person name="Huang E."/>
            <person name="Gao Y."/>
            <person name="Liu J."/>
            <person name="Shao H."/>
            <person name="Ye R."/>
            <person name="Li L."/>
            <person name="Wei W."/>
            <person name="Wang X."/>
            <person name="Wang C."/>
            <person name="Huo Q."/>
            <person name="Li W."/>
            <person name="Guo W."/>
            <person name="Chen H."/>
            <person name="Chen S."/>
            <person name="Zhou L."/>
            <person name="Zhou L."/>
            <person name="Ni X."/>
            <person name="Tian J."/>
            <person name="Zhou Y."/>
            <person name="Sheng Y."/>
            <person name="Liu T."/>
            <person name="Pan Y."/>
            <person name="Xia L."/>
            <person name="Li J."/>
            <person name="Zhao F."/>
            <person name="Cao W."/>
        </authorList>
    </citation>
    <scope>NUCLEOTIDE SEQUENCE</scope>
    <source>
        <strain evidence="6">Rmic-2018</strain>
        <tissue evidence="6">Larvae</tissue>
    </source>
</reference>
<reference evidence="6" key="1">
    <citation type="journal article" date="2020" name="Cell">
        <title>Large-Scale Comparative Analyses of Tick Genomes Elucidate Their Genetic Diversity and Vector Capacities.</title>
        <authorList>
            <consortium name="Tick Genome and Microbiome Consortium (TIGMIC)"/>
            <person name="Jia N."/>
            <person name="Wang J."/>
            <person name="Shi W."/>
            <person name="Du L."/>
            <person name="Sun Y."/>
            <person name="Zhan W."/>
            <person name="Jiang J.F."/>
            <person name="Wang Q."/>
            <person name="Zhang B."/>
            <person name="Ji P."/>
            <person name="Bell-Sakyi L."/>
            <person name="Cui X.M."/>
            <person name="Yuan T.T."/>
            <person name="Jiang B.G."/>
            <person name="Yang W.F."/>
            <person name="Lam T.T."/>
            <person name="Chang Q.C."/>
            <person name="Ding S.J."/>
            <person name="Wang X.J."/>
            <person name="Zhu J.G."/>
            <person name="Ruan X.D."/>
            <person name="Zhao L."/>
            <person name="Wei J.T."/>
            <person name="Ye R.Z."/>
            <person name="Que T.C."/>
            <person name="Du C.H."/>
            <person name="Zhou Y.H."/>
            <person name="Cheng J.X."/>
            <person name="Dai P.F."/>
            <person name="Guo W.B."/>
            <person name="Han X.H."/>
            <person name="Huang E.J."/>
            <person name="Li L.F."/>
            <person name="Wei W."/>
            <person name="Gao Y.C."/>
            <person name="Liu J.Z."/>
            <person name="Shao H.Z."/>
            <person name="Wang X."/>
            <person name="Wang C.C."/>
            <person name="Yang T.C."/>
            <person name="Huo Q.B."/>
            <person name="Li W."/>
            <person name="Chen H.Y."/>
            <person name="Chen S.E."/>
            <person name="Zhou L.G."/>
            <person name="Ni X.B."/>
            <person name="Tian J.H."/>
            <person name="Sheng Y."/>
            <person name="Liu T."/>
            <person name="Pan Y.S."/>
            <person name="Xia L.Y."/>
            <person name="Li J."/>
            <person name="Zhao F."/>
            <person name="Cao W.C."/>
        </authorList>
    </citation>
    <scope>NUCLEOTIDE SEQUENCE</scope>
    <source>
        <strain evidence="6">Rmic-2018</strain>
    </source>
</reference>
<evidence type="ECO:0000259" key="5">
    <source>
        <dbReference type="Pfam" id="PF13873"/>
    </source>
</evidence>
<comment type="caution">
    <text evidence="6">The sequence shown here is derived from an EMBL/GenBank/DDBJ whole genome shotgun (WGS) entry which is preliminary data.</text>
</comment>
<protein>
    <recommendedName>
        <fullName evidence="2">Regulatory protein zeste</fullName>
    </recommendedName>
</protein>